<organism evidence="2 3">
    <name type="scientific">Rhododendron simsii</name>
    <name type="common">Sims's rhododendron</name>
    <dbReference type="NCBI Taxonomy" id="118357"/>
    <lineage>
        <taxon>Eukaryota</taxon>
        <taxon>Viridiplantae</taxon>
        <taxon>Streptophyta</taxon>
        <taxon>Embryophyta</taxon>
        <taxon>Tracheophyta</taxon>
        <taxon>Spermatophyta</taxon>
        <taxon>Magnoliopsida</taxon>
        <taxon>eudicotyledons</taxon>
        <taxon>Gunneridae</taxon>
        <taxon>Pentapetalae</taxon>
        <taxon>asterids</taxon>
        <taxon>Ericales</taxon>
        <taxon>Ericaceae</taxon>
        <taxon>Ericoideae</taxon>
        <taxon>Rhodoreae</taxon>
        <taxon>Rhododendron</taxon>
    </lineage>
</organism>
<evidence type="ECO:0000313" key="3">
    <source>
        <dbReference type="Proteomes" id="UP000626092"/>
    </source>
</evidence>
<dbReference type="EMBL" id="WJXA01000004">
    <property type="protein sequence ID" value="KAF7144530.1"/>
    <property type="molecule type" value="Genomic_DNA"/>
</dbReference>
<proteinExistence type="predicted"/>
<feature type="region of interest" description="Disordered" evidence="1">
    <location>
        <begin position="22"/>
        <end position="47"/>
    </location>
</feature>
<name>A0A834H2Z3_RHOSS</name>
<dbReference type="GO" id="GO:0046556">
    <property type="term" value="F:alpha-L-arabinofuranosidase activity"/>
    <property type="evidence" value="ECO:0007669"/>
    <property type="project" value="TreeGrafter"/>
</dbReference>
<gene>
    <name evidence="2" type="ORF">RHSIM_Rhsim04G0118300</name>
</gene>
<reference evidence="2" key="1">
    <citation type="submission" date="2019-11" db="EMBL/GenBank/DDBJ databases">
        <authorList>
            <person name="Liu Y."/>
            <person name="Hou J."/>
            <person name="Li T.-Q."/>
            <person name="Guan C.-H."/>
            <person name="Wu X."/>
            <person name="Wu H.-Z."/>
            <person name="Ling F."/>
            <person name="Zhang R."/>
            <person name="Shi X.-G."/>
            <person name="Ren J.-P."/>
            <person name="Chen E.-F."/>
            <person name="Sun J.-M."/>
        </authorList>
    </citation>
    <scope>NUCLEOTIDE SEQUENCE</scope>
    <source>
        <strain evidence="2">Adult_tree_wgs_1</strain>
        <tissue evidence="2">Leaves</tissue>
    </source>
</reference>
<keyword evidence="3" id="KW-1185">Reference proteome</keyword>
<comment type="caution">
    <text evidence="2">The sequence shown here is derived from an EMBL/GenBank/DDBJ whole genome shotgun (WGS) entry which is preliminary data.</text>
</comment>
<evidence type="ECO:0000313" key="2">
    <source>
        <dbReference type="EMBL" id="KAF7144530.1"/>
    </source>
</evidence>
<dbReference type="Proteomes" id="UP000626092">
    <property type="component" value="Unassembled WGS sequence"/>
</dbReference>
<dbReference type="AlphaFoldDB" id="A0A834H2Z3"/>
<evidence type="ECO:0000256" key="1">
    <source>
        <dbReference type="SAM" id="MobiDB-lite"/>
    </source>
</evidence>
<accession>A0A834H2Z3</accession>
<dbReference type="InterPro" id="IPR012337">
    <property type="entry name" value="RNaseH-like_sf"/>
</dbReference>
<sequence length="333" mass="37762">MILPCVLHLIFSLIYTPSPRPHLRRRGHPQRRGEADGGIRSDGGECPRFDGAGGRQRRLTVRGARELRNAGLAVLVRQVLGAEVLKPRRVTMSKWDNEYIYPNQVLYACIDAFVCLYGLPFVTTSFIIVHHAFVVHAVSKEHVLNASPDLRIRPFLQVGNYLRFYDAIRHAYPDIKFISNCDGSTQQLDHPAHFYDYHIYSDANTVFSLAYKFDHASRSGFCEYVLTGKDAGTGSLLAALAEVGFLIGLERNRATDVVAMLVSLRGRGLELRRRHHDVILYSSPVFVVISHLFINLSSHFFVARTHPRGCLEFRRCIHDVILYPTPAFIVKLY</sequence>
<dbReference type="OrthoDB" id="1742436at2759"/>
<dbReference type="SUPFAM" id="SSF53098">
    <property type="entry name" value="Ribonuclease H-like"/>
    <property type="match status" value="1"/>
</dbReference>
<evidence type="ECO:0008006" key="4">
    <source>
        <dbReference type="Google" id="ProtNLM"/>
    </source>
</evidence>
<dbReference type="SUPFAM" id="SSF51445">
    <property type="entry name" value="(Trans)glycosidases"/>
    <property type="match status" value="1"/>
</dbReference>
<dbReference type="InterPro" id="IPR051563">
    <property type="entry name" value="Glycosyl_Hydrolase_51"/>
</dbReference>
<dbReference type="Gene3D" id="3.30.420.10">
    <property type="entry name" value="Ribonuclease H-like superfamily/Ribonuclease H"/>
    <property type="match status" value="1"/>
</dbReference>
<dbReference type="PANTHER" id="PTHR31776:SF0">
    <property type="entry name" value="ALPHA-L-ARABINOFURANOSIDASE 1"/>
    <property type="match status" value="1"/>
</dbReference>
<protein>
    <recommendedName>
        <fullName evidence="4">3'-5' exonuclease domain-containing protein</fullName>
    </recommendedName>
</protein>
<dbReference type="PANTHER" id="PTHR31776">
    <property type="entry name" value="ALPHA-L-ARABINOFURANOSIDASE 1"/>
    <property type="match status" value="1"/>
</dbReference>
<dbReference type="InterPro" id="IPR036397">
    <property type="entry name" value="RNaseH_sf"/>
</dbReference>
<dbReference type="GO" id="GO:0003676">
    <property type="term" value="F:nucleic acid binding"/>
    <property type="evidence" value="ECO:0007669"/>
    <property type="project" value="InterPro"/>
</dbReference>
<dbReference type="InterPro" id="IPR017853">
    <property type="entry name" value="GH"/>
</dbReference>
<feature type="compositionally biased region" description="Basic and acidic residues" evidence="1">
    <location>
        <begin position="31"/>
        <end position="47"/>
    </location>
</feature>